<dbReference type="InterPro" id="IPR000726">
    <property type="entry name" value="Glyco_hydro_19_cat"/>
</dbReference>
<evidence type="ECO:0000313" key="2">
    <source>
        <dbReference type="EMBL" id="TKC78922.1"/>
    </source>
</evidence>
<dbReference type="Proteomes" id="UP000305539">
    <property type="component" value="Unassembled WGS sequence"/>
</dbReference>
<feature type="domain" description="Glycoside hydrolase family 19 catalytic" evidence="1">
    <location>
        <begin position="161"/>
        <end position="215"/>
    </location>
</feature>
<sequence>EYLSFFEQVLRRVAKEPYHDAEIERVKKLVWWDEVRNAVKGEFPASPDVFHIHPVAMVGNLMVGGCSCGKPLTLEQLQAIVHDDVLRKGAFCEAYYAGVRGYPIVDFLKILNEKMEKYGITRCLHKAHFLSQLAHECDQIKTNEEYRNSDGSIPRGWDEYRGGWSYHGRGLIQLTHVDKYSEYGDAIGNKRIDADPDIVSHSVELTVDSACWYWRHGSAWGDINPMSEQSDFLKVTMAVNGGYRHVKERNLLLIKMASLVKLDQCHSAVNVKLKNFIFSESALSKSGWHKKMQERLRKSKVSCRLYELCDIGWVR</sequence>
<dbReference type="GO" id="GO:0006032">
    <property type="term" value="P:chitin catabolic process"/>
    <property type="evidence" value="ECO:0007669"/>
    <property type="project" value="InterPro"/>
</dbReference>
<proteinExistence type="predicted"/>
<dbReference type="Gene3D" id="1.10.530.10">
    <property type="match status" value="1"/>
</dbReference>
<evidence type="ECO:0000313" key="3">
    <source>
        <dbReference type="Proteomes" id="UP000305539"/>
    </source>
</evidence>
<dbReference type="SUPFAM" id="SSF53955">
    <property type="entry name" value="Lysozyme-like"/>
    <property type="match status" value="1"/>
</dbReference>
<reference evidence="2 3" key="1">
    <citation type="submission" date="2019-04" db="EMBL/GenBank/DDBJ databases">
        <title>Trinickia sp. 7GSK02, isolated from subtropical forest soil.</title>
        <authorList>
            <person name="Gao Z.-H."/>
            <person name="Qiu L.-H."/>
        </authorList>
    </citation>
    <scope>NUCLEOTIDE SEQUENCE [LARGE SCALE GENOMIC DNA]</scope>
    <source>
        <strain evidence="2 3">7GSK02</strain>
    </source>
</reference>
<protein>
    <recommendedName>
        <fullName evidence="1">Glycoside hydrolase family 19 catalytic domain-containing protein</fullName>
    </recommendedName>
</protein>
<comment type="caution">
    <text evidence="2">The sequence shown here is derived from an EMBL/GenBank/DDBJ whole genome shotgun (WGS) entry which is preliminary data.</text>
</comment>
<dbReference type="GO" id="GO:0016998">
    <property type="term" value="P:cell wall macromolecule catabolic process"/>
    <property type="evidence" value="ECO:0007669"/>
    <property type="project" value="InterPro"/>
</dbReference>
<gene>
    <name evidence="2" type="ORF">FAZ69_31275</name>
</gene>
<dbReference type="GO" id="GO:0004568">
    <property type="term" value="F:chitinase activity"/>
    <property type="evidence" value="ECO:0007669"/>
    <property type="project" value="InterPro"/>
</dbReference>
<organism evidence="2 3">
    <name type="scientific">Trinickia terrae</name>
    <dbReference type="NCBI Taxonomy" id="2571161"/>
    <lineage>
        <taxon>Bacteria</taxon>
        <taxon>Pseudomonadati</taxon>
        <taxon>Pseudomonadota</taxon>
        <taxon>Betaproteobacteria</taxon>
        <taxon>Burkholderiales</taxon>
        <taxon>Burkholderiaceae</taxon>
        <taxon>Trinickia</taxon>
    </lineage>
</organism>
<dbReference type="EMBL" id="SWJE01000026">
    <property type="protein sequence ID" value="TKC78922.1"/>
    <property type="molecule type" value="Genomic_DNA"/>
</dbReference>
<evidence type="ECO:0000259" key="1">
    <source>
        <dbReference type="Pfam" id="PF00182"/>
    </source>
</evidence>
<accession>A0A4U1HDF6</accession>
<name>A0A4U1HDF6_9BURK</name>
<dbReference type="Pfam" id="PF00182">
    <property type="entry name" value="Glyco_hydro_19"/>
    <property type="match status" value="1"/>
</dbReference>
<feature type="non-terminal residue" evidence="2">
    <location>
        <position position="1"/>
    </location>
</feature>
<dbReference type="InterPro" id="IPR023346">
    <property type="entry name" value="Lysozyme-like_dom_sf"/>
</dbReference>
<keyword evidence="3" id="KW-1185">Reference proteome</keyword>
<dbReference type="AlphaFoldDB" id="A0A4U1HDF6"/>
<dbReference type="RefSeq" id="WP_304571750.1">
    <property type="nucleotide sequence ID" value="NZ_SWJE01000026.1"/>
</dbReference>